<dbReference type="Gene3D" id="1.10.4080.10">
    <property type="entry name" value="ADP-ribosylation/Crystallin J1"/>
    <property type="match status" value="1"/>
</dbReference>
<dbReference type="SUPFAM" id="SSF101478">
    <property type="entry name" value="ADP-ribosylglycohydrolase"/>
    <property type="match status" value="1"/>
</dbReference>
<dbReference type="Proteomes" id="UP000287033">
    <property type="component" value="Unassembled WGS sequence"/>
</dbReference>
<name>A0A401RIX3_CHIPU</name>
<dbReference type="AlphaFoldDB" id="A0A401RIX3"/>
<keyword evidence="2" id="KW-0479">Metal-binding</keyword>
<dbReference type="EMBL" id="BEZZ01001377">
    <property type="protein sequence ID" value="GCC18095.1"/>
    <property type="molecule type" value="Genomic_DNA"/>
</dbReference>
<feature type="binding site" evidence="2">
    <location>
        <position position="284"/>
    </location>
    <ligand>
        <name>Mg(2+)</name>
        <dbReference type="ChEBI" id="CHEBI:18420"/>
        <label>1</label>
    </ligand>
</feature>
<evidence type="ECO:0000313" key="4">
    <source>
        <dbReference type="Proteomes" id="UP000287033"/>
    </source>
</evidence>
<evidence type="ECO:0000256" key="2">
    <source>
        <dbReference type="PIRSR" id="PIRSR605502-1"/>
    </source>
</evidence>
<proteinExistence type="inferred from homology"/>
<gene>
    <name evidence="3" type="ORF">chiPu_0017795</name>
</gene>
<reference evidence="3 4" key="1">
    <citation type="journal article" date="2018" name="Nat. Ecol. Evol.">
        <title>Shark genomes provide insights into elasmobranch evolution and the origin of vertebrates.</title>
        <authorList>
            <person name="Hara Y"/>
            <person name="Yamaguchi K"/>
            <person name="Onimaru K"/>
            <person name="Kadota M"/>
            <person name="Koyanagi M"/>
            <person name="Keeley SD"/>
            <person name="Tatsumi K"/>
            <person name="Tanaka K"/>
            <person name="Motone F"/>
            <person name="Kageyama Y"/>
            <person name="Nozu R"/>
            <person name="Adachi N"/>
            <person name="Nishimura O"/>
            <person name="Nakagawa R"/>
            <person name="Tanegashima C"/>
            <person name="Kiyatake I"/>
            <person name="Matsumoto R"/>
            <person name="Murakumo K"/>
            <person name="Nishida K"/>
            <person name="Terakita A"/>
            <person name="Kuratani S"/>
            <person name="Sato K"/>
            <person name="Hyodo S Kuraku.S."/>
        </authorList>
    </citation>
    <scope>NUCLEOTIDE SEQUENCE [LARGE SCALE GENOMIC DNA]</scope>
</reference>
<dbReference type="OMA" id="NCSRANF"/>
<evidence type="ECO:0008006" key="5">
    <source>
        <dbReference type="Google" id="ProtNLM"/>
    </source>
</evidence>
<keyword evidence="4" id="KW-1185">Reference proteome</keyword>
<organism evidence="3 4">
    <name type="scientific">Chiloscyllium punctatum</name>
    <name type="common">Brownbanded bambooshark</name>
    <name type="synonym">Hemiscyllium punctatum</name>
    <dbReference type="NCBI Taxonomy" id="137246"/>
    <lineage>
        <taxon>Eukaryota</taxon>
        <taxon>Metazoa</taxon>
        <taxon>Chordata</taxon>
        <taxon>Craniata</taxon>
        <taxon>Vertebrata</taxon>
        <taxon>Chondrichthyes</taxon>
        <taxon>Elasmobranchii</taxon>
        <taxon>Galeomorphii</taxon>
        <taxon>Galeoidea</taxon>
        <taxon>Orectolobiformes</taxon>
        <taxon>Hemiscylliidae</taxon>
        <taxon>Chiloscyllium</taxon>
    </lineage>
</organism>
<dbReference type="PANTHER" id="PTHR16222:SF17">
    <property type="entry name" value="SELENOPROTEIN J"/>
    <property type="match status" value="1"/>
</dbReference>
<dbReference type="Pfam" id="PF03747">
    <property type="entry name" value="ADP_ribosyl_GH"/>
    <property type="match status" value="1"/>
</dbReference>
<comment type="caution">
    <text evidence="3">The sequence shown here is derived from an EMBL/GenBank/DDBJ whole genome shotgun (WGS) entry which is preliminary data.</text>
</comment>
<dbReference type="OrthoDB" id="524326at2759"/>
<evidence type="ECO:0000256" key="1">
    <source>
        <dbReference type="ARBA" id="ARBA00010702"/>
    </source>
</evidence>
<dbReference type="InterPro" id="IPR050792">
    <property type="entry name" value="ADP-ribosylglycohydrolase"/>
</dbReference>
<sequence length="330" mass="35851">MTDLSVQERAVGAVVGSLVADAAGQPLHWIYDVKRLDQILKGREGTPEFVDPGQGPFYRQPTGAQSGYGDQTLALLKALVAGKGFDVQLYRQELYKTFGPNSEYDLKGKLKGQDQVQTGGYRHASIKAFLTAYEARKEKTGSSTDPQMDGVAKVAPIVALYAGDPKLPQYVEEVVRVTQDDNLAVQCSIAAAAILEEFILHPPREGFLDRMKNRLELSVIADRLPKILQQHTTAHREVVQQIGSSCALPGNLLNSLHCLLVSPNLSDYSNTMRQTMTAGGCNCSRLSFVGACIGAAVGSRGIPDDWIKKTRHGDLIEKLSQDLVALRVSG</sequence>
<dbReference type="InterPro" id="IPR036705">
    <property type="entry name" value="Ribosyl_crysJ1_sf"/>
</dbReference>
<comment type="similarity">
    <text evidence="1">Belongs to the ADP-ribosylglycohydrolase family.</text>
</comment>
<evidence type="ECO:0000313" key="3">
    <source>
        <dbReference type="EMBL" id="GCC18095.1"/>
    </source>
</evidence>
<feature type="binding site" evidence="2">
    <location>
        <position position="66"/>
    </location>
    <ligand>
        <name>Mg(2+)</name>
        <dbReference type="ChEBI" id="CHEBI:18420"/>
        <label>1</label>
    </ligand>
</feature>
<accession>A0A401RIX3</accession>
<protein>
    <recommendedName>
        <fullName evidence="5">ADP-ribosylglycohydrolase</fullName>
    </recommendedName>
</protein>
<dbReference type="InterPro" id="IPR005502">
    <property type="entry name" value="Ribosyl_crysJ1"/>
</dbReference>
<dbReference type="PANTHER" id="PTHR16222">
    <property type="entry name" value="ADP-RIBOSYLGLYCOHYDROLASE"/>
    <property type="match status" value="1"/>
</dbReference>
<keyword evidence="2" id="KW-0460">Magnesium</keyword>
<dbReference type="STRING" id="137246.A0A401RIX3"/>
<dbReference type="GO" id="GO:0046872">
    <property type="term" value="F:metal ion binding"/>
    <property type="evidence" value="ECO:0007669"/>
    <property type="project" value="UniProtKB-KW"/>
</dbReference>
<comment type="cofactor">
    <cofactor evidence="2">
        <name>Mg(2+)</name>
        <dbReference type="ChEBI" id="CHEBI:18420"/>
    </cofactor>
    <text evidence="2">Binds 2 magnesium ions per subunit.</text>
</comment>